<dbReference type="OrthoDB" id="6606299at2759"/>
<protein>
    <submittedName>
        <fullName evidence="5">CREB/ATF bZIP transcription factor</fullName>
    </submittedName>
</protein>
<feature type="coiled-coil region" evidence="1">
    <location>
        <begin position="162"/>
        <end position="196"/>
    </location>
</feature>
<evidence type="ECO:0000256" key="2">
    <source>
        <dbReference type="SAM" id="MobiDB-lite"/>
    </source>
</evidence>
<dbReference type="Gene3D" id="1.20.5.170">
    <property type="match status" value="1"/>
</dbReference>
<proteinExistence type="predicted"/>
<organism evidence="4 5">
    <name type="scientific">Xenopus laevis</name>
    <name type="common">African clawed frog</name>
    <dbReference type="NCBI Taxonomy" id="8355"/>
    <lineage>
        <taxon>Eukaryota</taxon>
        <taxon>Metazoa</taxon>
        <taxon>Chordata</taxon>
        <taxon>Craniata</taxon>
        <taxon>Vertebrata</taxon>
        <taxon>Euteleostomi</taxon>
        <taxon>Amphibia</taxon>
        <taxon>Batrachia</taxon>
        <taxon>Anura</taxon>
        <taxon>Pipoidea</taxon>
        <taxon>Pipidae</taxon>
        <taxon>Xenopodinae</taxon>
        <taxon>Xenopus</taxon>
        <taxon>Xenopus</taxon>
    </lineage>
</organism>
<dbReference type="CDD" id="cd14706">
    <property type="entry name" value="bZIP_CREBZF"/>
    <property type="match status" value="1"/>
</dbReference>
<dbReference type="SUPFAM" id="SSF57959">
    <property type="entry name" value="Leucine zipper domain"/>
    <property type="match status" value="1"/>
</dbReference>
<dbReference type="InterPro" id="IPR004827">
    <property type="entry name" value="bZIP"/>
</dbReference>
<dbReference type="GeneID" id="108710035"/>
<dbReference type="KEGG" id="xla:108710035"/>
<feature type="region of interest" description="Disordered" evidence="2">
    <location>
        <begin position="19"/>
        <end position="47"/>
    </location>
</feature>
<dbReference type="PaxDb" id="8355-A0A1L8HB55"/>
<keyword evidence="1" id="KW-0175">Coiled coil</keyword>
<evidence type="ECO:0000313" key="4">
    <source>
        <dbReference type="Proteomes" id="UP000186698"/>
    </source>
</evidence>
<dbReference type="STRING" id="8355.A0A1L8HB55"/>
<dbReference type="Pfam" id="PF00170">
    <property type="entry name" value="bZIP_1"/>
    <property type="match status" value="1"/>
</dbReference>
<dbReference type="Proteomes" id="UP000186698">
    <property type="component" value="Chromosome 2S"/>
</dbReference>
<evidence type="ECO:0000256" key="1">
    <source>
        <dbReference type="SAM" id="Coils"/>
    </source>
</evidence>
<evidence type="ECO:0000259" key="3">
    <source>
        <dbReference type="PROSITE" id="PS50217"/>
    </source>
</evidence>
<feature type="compositionally biased region" description="Basic residues" evidence="2">
    <location>
        <begin position="22"/>
        <end position="31"/>
    </location>
</feature>
<dbReference type="GO" id="GO:0003700">
    <property type="term" value="F:DNA-binding transcription factor activity"/>
    <property type="evidence" value="ECO:0007669"/>
    <property type="project" value="InterPro"/>
</dbReference>
<dbReference type="PROSITE" id="PS50217">
    <property type="entry name" value="BZIP"/>
    <property type="match status" value="1"/>
</dbReference>
<reference evidence="5" key="2">
    <citation type="submission" date="2025-08" db="UniProtKB">
        <authorList>
            <consortium name="RefSeq"/>
        </authorList>
    </citation>
    <scope>IDENTIFICATION</scope>
    <source>
        <strain evidence="5">J_2021</strain>
        <tissue evidence="5">Erythrocytes</tissue>
    </source>
</reference>
<dbReference type="InterPro" id="IPR046347">
    <property type="entry name" value="bZIP_sf"/>
</dbReference>
<dbReference type="RefSeq" id="XP_018105876.1">
    <property type="nucleotide sequence ID" value="XM_018250387.2"/>
</dbReference>
<dbReference type="OMA" id="FFRWFLA"/>
<accession>A0A1L8HB55</accession>
<gene>
    <name evidence="5" type="primary">LOC108710035</name>
</gene>
<dbReference type="AlphaFoldDB" id="A0A1L8HB55"/>
<feature type="domain" description="BZIP" evidence="3">
    <location>
        <begin position="146"/>
        <end position="200"/>
    </location>
</feature>
<sequence length="304" mass="33505">MRHRLRDRANRTLAPAQELRPARRAQVRARKVTGAEGRHRGQQPMESQFHCHSDNAVSDEAAAGGECIELDIEGEGSAGWWEEHEAPHEEEPFAELLQQLVGSVDFAIPADGTALADTWPSKMAPDSTNMAAASGKRATGRCQDNRNALAARLNRLRKKEYVHGLENQVARLSEENKELKHERKSLCSRVRELEGEVRYLRAVLANDSALSLVLNRLTGLGGTRLSTSLFCDPYGSGGDHDYALPLTAAERDQEVNDGGGGGVCLHVDKDKLSVEFCAVCSRSASSADKIFFFRWFLAFLCCRS</sequence>
<keyword evidence="4" id="KW-1185">Reference proteome</keyword>
<dbReference type="Bgee" id="108710035">
    <property type="expression patterns" value="Expressed in internal ear and 17 other cell types or tissues"/>
</dbReference>
<reference evidence="4" key="1">
    <citation type="submission" date="2024-06" db="UniProtKB">
        <authorList>
            <consortium name="RefSeq"/>
        </authorList>
    </citation>
    <scope>NUCLEOTIDE SEQUENCE [LARGE SCALE GENOMIC DNA]</scope>
    <source>
        <strain evidence="4">J_2021</strain>
    </source>
</reference>
<evidence type="ECO:0000313" key="5">
    <source>
        <dbReference type="RefSeq" id="XP_018105876.1"/>
    </source>
</evidence>
<name>A0A1L8HB55_XENLA</name>